<dbReference type="AlphaFoldDB" id="A0A286E3A2"/>
<gene>
    <name evidence="2" type="ORF">SAMN02746062_00267</name>
</gene>
<dbReference type="RefSeq" id="WP_097113343.1">
    <property type="nucleotide sequence ID" value="NZ_CP083931.1"/>
</dbReference>
<evidence type="ECO:0000313" key="2">
    <source>
        <dbReference type="EMBL" id="SOD65375.1"/>
    </source>
</evidence>
<keyword evidence="3" id="KW-1185">Reference proteome</keyword>
<name>A0A286E3A2_9NEIS</name>
<reference evidence="2 3" key="1">
    <citation type="submission" date="2017-09" db="EMBL/GenBank/DDBJ databases">
        <authorList>
            <person name="Ehlers B."/>
            <person name="Leendertz F.H."/>
        </authorList>
    </citation>
    <scope>NUCLEOTIDE SEQUENCE [LARGE SCALE GENOMIC DNA]</scope>
    <source>
        <strain evidence="2 3">DSM 16848</strain>
    </source>
</reference>
<evidence type="ECO:0000313" key="3">
    <source>
        <dbReference type="Proteomes" id="UP000219669"/>
    </source>
</evidence>
<keyword evidence="1" id="KW-1133">Transmembrane helix</keyword>
<keyword evidence="1" id="KW-0472">Membrane</keyword>
<proteinExistence type="predicted"/>
<accession>A0A286E3A2</accession>
<sequence>MYLAIILMILVVLLGISLLKMAQFERIILQKALANLGSNPATFTNIRLEIKRLKQSGDKDIRGFYRTIWILTALMVAMLLLAWIALFQAA</sequence>
<protein>
    <submittedName>
        <fullName evidence="2">Uncharacterized protein</fullName>
    </submittedName>
</protein>
<organism evidence="2 3">
    <name type="scientific">Alysiella filiformis DSM 16848</name>
    <dbReference type="NCBI Taxonomy" id="1120981"/>
    <lineage>
        <taxon>Bacteria</taxon>
        <taxon>Pseudomonadati</taxon>
        <taxon>Pseudomonadota</taxon>
        <taxon>Betaproteobacteria</taxon>
        <taxon>Neisseriales</taxon>
        <taxon>Neisseriaceae</taxon>
        <taxon>Alysiella</taxon>
    </lineage>
</organism>
<feature type="transmembrane region" description="Helical" evidence="1">
    <location>
        <begin position="68"/>
        <end position="87"/>
    </location>
</feature>
<dbReference type="EMBL" id="OCNF01000002">
    <property type="protein sequence ID" value="SOD65375.1"/>
    <property type="molecule type" value="Genomic_DNA"/>
</dbReference>
<keyword evidence="1" id="KW-0812">Transmembrane</keyword>
<evidence type="ECO:0000256" key="1">
    <source>
        <dbReference type="SAM" id="Phobius"/>
    </source>
</evidence>
<dbReference type="Proteomes" id="UP000219669">
    <property type="component" value="Unassembled WGS sequence"/>
</dbReference>